<keyword evidence="4" id="KW-1185">Reference proteome</keyword>
<evidence type="ECO:0000313" key="1">
    <source>
        <dbReference type="EMBL" id="BAW28089.1"/>
    </source>
</evidence>
<reference evidence="2 4" key="2">
    <citation type="submission" date="2016-10" db="EMBL/GenBank/DDBJ databases">
        <authorList>
            <person name="Varghese N."/>
            <person name="Submissions S."/>
        </authorList>
    </citation>
    <scope>NUCLEOTIDE SEQUENCE [LARGE SCALE GENOMIC DNA]</scope>
    <source>
        <strain evidence="2 4">DSM 11855</strain>
    </source>
</reference>
<name>A0A1I7B8R9_METTE</name>
<dbReference type="EMBL" id="FPAO01000014">
    <property type="protein sequence ID" value="SFT83544.1"/>
    <property type="molecule type" value="Genomic_DNA"/>
</dbReference>
<reference evidence="1 3" key="1">
    <citation type="submission" date="2016-09" db="EMBL/GenBank/DDBJ databases">
        <title>Complete Genome Sequence of Methanosarcina thermophila MT-1.</title>
        <authorList>
            <person name="Kouzuma A."/>
        </authorList>
    </citation>
    <scope>NUCLEOTIDE SEQUENCE [LARGE SCALE GENOMIC DNA]</scope>
    <source>
        <strain evidence="1 3">MT-1</strain>
    </source>
</reference>
<dbReference type="Proteomes" id="UP000323733">
    <property type="component" value="Unassembled WGS sequence"/>
</dbReference>
<dbReference type="AlphaFoldDB" id="A0A1I7B8R9"/>
<proteinExistence type="predicted"/>
<evidence type="ECO:0000313" key="3">
    <source>
        <dbReference type="Proteomes" id="UP000265557"/>
    </source>
</evidence>
<dbReference type="Proteomes" id="UP000265557">
    <property type="component" value="Chromosome"/>
</dbReference>
<gene>
    <name evidence="1" type="ORF">MESMT1_0159</name>
    <name evidence="2" type="ORF">SAMN02910340_02637</name>
</gene>
<sequence>MTGEPKKPSKTTAMKILCNMVLIPNLNDEVEYFTVDSKGYPAPKKTEYANREATIIVGHKERSYLVVTPEDRVFTGAFRSNGRLSSVGQELEGKELTVIIHMPE</sequence>
<dbReference type="GeneID" id="41603313"/>
<dbReference type="EMBL" id="AP017646">
    <property type="protein sequence ID" value="BAW28089.1"/>
    <property type="molecule type" value="Genomic_DNA"/>
</dbReference>
<dbReference type="RefSeq" id="WP_048167175.1">
    <property type="nucleotide sequence ID" value="NZ_FPAO01000014.1"/>
</dbReference>
<organism evidence="2 4">
    <name type="scientific">Methanosarcina thermophila</name>
    <dbReference type="NCBI Taxonomy" id="2210"/>
    <lineage>
        <taxon>Archaea</taxon>
        <taxon>Methanobacteriati</taxon>
        <taxon>Methanobacteriota</taxon>
        <taxon>Stenosarchaea group</taxon>
        <taxon>Methanomicrobia</taxon>
        <taxon>Methanosarcinales</taxon>
        <taxon>Methanosarcinaceae</taxon>
        <taxon>Methanosarcina</taxon>
    </lineage>
</organism>
<protein>
    <submittedName>
        <fullName evidence="2">Uncharacterized protein</fullName>
    </submittedName>
</protein>
<evidence type="ECO:0000313" key="4">
    <source>
        <dbReference type="Proteomes" id="UP000323733"/>
    </source>
</evidence>
<evidence type="ECO:0000313" key="2">
    <source>
        <dbReference type="EMBL" id="SFT83544.1"/>
    </source>
</evidence>
<accession>A0A1I7B8R9</accession>
<accession>A0A3G9CT45</accession>